<dbReference type="Proteomes" id="UP000198281">
    <property type="component" value="Unassembled WGS sequence"/>
</dbReference>
<evidence type="ECO:0000313" key="4">
    <source>
        <dbReference type="Proteomes" id="UP000198281"/>
    </source>
</evidence>
<feature type="chain" id="PRO_5012331072" evidence="2">
    <location>
        <begin position="22"/>
        <end position="95"/>
    </location>
</feature>
<feature type="compositionally biased region" description="Gly residues" evidence="1">
    <location>
        <begin position="80"/>
        <end position="95"/>
    </location>
</feature>
<evidence type="ECO:0000256" key="1">
    <source>
        <dbReference type="SAM" id="MobiDB-lite"/>
    </source>
</evidence>
<dbReference type="OrthoDB" id="7411229at2"/>
<proteinExistence type="predicted"/>
<feature type="region of interest" description="Disordered" evidence="1">
    <location>
        <begin position="21"/>
        <end position="41"/>
    </location>
</feature>
<feature type="signal peptide" evidence="2">
    <location>
        <begin position="1"/>
        <end position="21"/>
    </location>
</feature>
<sequence length="95" mass="9690">MLFRAMLATSLMIAAAQPAFATETPPAPSATDNKRDPNAIRCKSEPIIGSLAGKRKVCRTNAEWQRAAEDGKRNASDIVGGSGSCAGGPGCAGGN</sequence>
<reference evidence="4" key="1">
    <citation type="submission" date="2017-06" db="EMBL/GenBank/DDBJ databases">
        <authorList>
            <person name="Varghese N."/>
            <person name="Submissions S."/>
        </authorList>
    </citation>
    <scope>NUCLEOTIDE SEQUENCE [LARGE SCALE GENOMIC DNA]</scope>
    <source>
        <strain evidence="4">LNB2</strain>
    </source>
</reference>
<accession>A0A239IFP3</accession>
<evidence type="ECO:0000313" key="3">
    <source>
        <dbReference type="EMBL" id="SNS92377.1"/>
    </source>
</evidence>
<feature type="compositionally biased region" description="Basic and acidic residues" evidence="1">
    <location>
        <begin position="66"/>
        <end position="75"/>
    </location>
</feature>
<organism evidence="3 4">
    <name type="scientific">Edaphosphingomonas laterariae</name>
    <dbReference type="NCBI Taxonomy" id="861865"/>
    <lineage>
        <taxon>Bacteria</taxon>
        <taxon>Pseudomonadati</taxon>
        <taxon>Pseudomonadota</taxon>
        <taxon>Alphaproteobacteria</taxon>
        <taxon>Sphingomonadales</taxon>
        <taxon>Rhizorhabdaceae</taxon>
        <taxon>Edaphosphingomonas</taxon>
    </lineage>
</organism>
<protein>
    <submittedName>
        <fullName evidence="3">Uncharacterized protein</fullName>
    </submittedName>
</protein>
<feature type="region of interest" description="Disordered" evidence="1">
    <location>
        <begin position="66"/>
        <end position="95"/>
    </location>
</feature>
<name>A0A239IFP3_9SPHN</name>
<gene>
    <name evidence="3" type="ORF">SAMN06295912_12424</name>
</gene>
<dbReference type="EMBL" id="FZOS01000024">
    <property type="protein sequence ID" value="SNS92377.1"/>
    <property type="molecule type" value="Genomic_DNA"/>
</dbReference>
<keyword evidence="4" id="KW-1185">Reference proteome</keyword>
<keyword evidence="2" id="KW-0732">Signal</keyword>
<dbReference type="AlphaFoldDB" id="A0A239IFP3"/>
<feature type="compositionally biased region" description="Basic and acidic residues" evidence="1">
    <location>
        <begin position="32"/>
        <end position="41"/>
    </location>
</feature>
<evidence type="ECO:0000256" key="2">
    <source>
        <dbReference type="SAM" id="SignalP"/>
    </source>
</evidence>